<dbReference type="PANTHER" id="PTHR30024:SF47">
    <property type="entry name" value="TAURINE-BINDING PERIPLASMIC PROTEIN"/>
    <property type="match status" value="1"/>
</dbReference>
<keyword evidence="7" id="KW-1185">Reference proteome</keyword>
<dbReference type="RefSeq" id="WP_378305242.1">
    <property type="nucleotide sequence ID" value="NZ_JBHTJA010000104.1"/>
</dbReference>
<dbReference type="InterPro" id="IPR001638">
    <property type="entry name" value="Solute-binding_3/MltF_N"/>
</dbReference>
<feature type="signal peptide" evidence="4">
    <location>
        <begin position="1"/>
        <end position="23"/>
    </location>
</feature>
<evidence type="ECO:0000313" key="6">
    <source>
        <dbReference type="EMBL" id="MFD0904901.1"/>
    </source>
</evidence>
<evidence type="ECO:0000313" key="7">
    <source>
        <dbReference type="Proteomes" id="UP001596972"/>
    </source>
</evidence>
<evidence type="ECO:0000256" key="3">
    <source>
        <dbReference type="ARBA" id="ARBA00022729"/>
    </source>
</evidence>
<dbReference type="SUPFAM" id="SSF53850">
    <property type="entry name" value="Periplasmic binding protein-like II"/>
    <property type="match status" value="1"/>
</dbReference>
<proteinExistence type="inferred from homology"/>
<dbReference type="InterPro" id="IPR006311">
    <property type="entry name" value="TAT_signal"/>
</dbReference>
<organism evidence="6 7">
    <name type="scientific">Actinomadura sediminis</name>
    <dbReference type="NCBI Taxonomy" id="1038904"/>
    <lineage>
        <taxon>Bacteria</taxon>
        <taxon>Bacillati</taxon>
        <taxon>Actinomycetota</taxon>
        <taxon>Actinomycetes</taxon>
        <taxon>Streptosporangiales</taxon>
        <taxon>Thermomonosporaceae</taxon>
        <taxon>Actinomadura</taxon>
    </lineage>
</organism>
<name>A0ABW3EX94_9ACTN</name>
<comment type="similarity">
    <text evidence="2">Belongs to the bacterial solute-binding protein SsuA/TauA family.</text>
</comment>
<dbReference type="InterPro" id="IPR015168">
    <property type="entry name" value="SsuA/THI5"/>
</dbReference>
<gene>
    <name evidence="6" type="ORF">ACFQ11_31300</name>
</gene>
<feature type="chain" id="PRO_5047265741" evidence="4">
    <location>
        <begin position="24"/>
        <end position="325"/>
    </location>
</feature>
<protein>
    <submittedName>
        <fullName evidence="6">ABC transporter substrate-binding protein</fullName>
    </submittedName>
</protein>
<accession>A0ABW3EX94</accession>
<feature type="domain" description="Solute-binding protein family 3/N-terminal" evidence="5">
    <location>
        <begin position="41"/>
        <end position="277"/>
    </location>
</feature>
<evidence type="ECO:0000256" key="4">
    <source>
        <dbReference type="SAM" id="SignalP"/>
    </source>
</evidence>
<evidence type="ECO:0000259" key="5">
    <source>
        <dbReference type="SMART" id="SM00062"/>
    </source>
</evidence>
<dbReference type="Proteomes" id="UP001596972">
    <property type="component" value="Unassembled WGS sequence"/>
</dbReference>
<dbReference type="Pfam" id="PF09084">
    <property type="entry name" value="NMT1"/>
    <property type="match status" value="1"/>
</dbReference>
<dbReference type="PANTHER" id="PTHR30024">
    <property type="entry name" value="ALIPHATIC SULFONATES-BINDING PROTEIN-RELATED"/>
    <property type="match status" value="1"/>
</dbReference>
<evidence type="ECO:0000256" key="2">
    <source>
        <dbReference type="ARBA" id="ARBA00010742"/>
    </source>
</evidence>
<dbReference type="Gene3D" id="3.40.190.10">
    <property type="entry name" value="Periplasmic binding protein-like II"/>
    <property type="match status" value="2"/>
</dbReference>
<reference evidence="7" key="1">
    <citation type="journal article" date="2019" name="Int. J. Syst. Evol. Microbiol.">
        <title>The Global Catalogue of Microorganisms (GCM) 10K type strain sequencing project: providing services to taxonomists for standard genome sequencing and annotation.</title>
        <authorList>
            <consortium name="The Broad Institute Genomics Platform"/>
            <consortium name="The Broad Institute Genome Sequencing Center for Infectious Disease"/>
            <person name="Wu L."/>
            <person name="Ma J."/>
        </authorList>
    </citation>
    <scope>NUCLEOTIDE SEQUENCE [LARGE SCALE GENOMIC DNA]</scope>
    <source>
        <strain evidence="7">JCM 31202</strain>
    </source>
</reference>
<evidence type="ECO:0000256" key="1">
    <source>
        <dbReference type="ARBA" id="ARBA00004418"/>
    </source>
</evidence>
<keyword evidence="3 4" id="KW-0732">Signal</keyword>
<dbReference type="PROSITE" id="PS51318">
    <property type="entry name" value="TAT"/>
    <property type="match status" value="1"/>
</dbReference>
<sequence length="325" mass="34611">MPVTHRRAVLAGALAIAVGLTGAACGGEDETASANGLETSRITLGTMTVADTAPVQIAMEKGLFEDEGLEVRLQTIQGGAEAIPKLKSGALDISFGNFVSLVTASVKDPGFKPRIVAEGFQSGPKTHTLMVRKDSPYHSIEDLKGKKIGVNTKKNISTLMVQAAGKPKSVTFDDDDFVEVPPPNMEQALKSKSVEAVQAIEPFGTQMQQSIGARMVADLSSGPTADFPIAGYASTEKFVKENPKTVAAFQRALQKAAGLCADRKVVQDILPKYAKIDAEVASTMSYGTYTSTLSAERLQRVPDVMQQFGYIDKKIDIKTLIAQVS</sequence>
<dbReference type="PROSITE" id="PS51257">
    <property type="entry name" value="PROKAR_LIPOPROTEIN"/>
    <property type="match status" value="1"/>
</dbReference>
<comment type="subcellular location">
    <subcellularLocation>
        <location evidence="1">Periplasm</location>
    </subcellularLocation>
</comment>
<dbReference type="SMART" id="SM00062">
    <property type="entry name" value="PBPb"/>
    <property type="match status" value="1"/>
</dbReference>
<comment type="caution">
    <text evidence="6">The sequence shown here is derived from an EMBL/GenBank/DDBJ whole genome shotgun (WGS) entry which is preliminary data.</text>
</comment>
<dbReference type="EMBL" id="JBHTJA010000104">
    <property type="protein sequence ID" value="MFD0904901.1"/>
    <property type="molecule type" value="Genomic_DNA"/>
</dbReference>